<proteinExistence type="predicted"/>
<evidence type="ECO:0000313" key="2">
    <source>
        <dbReference type="Proteomes" id="UP001556118"/>
    </source>
</evidence>
<evidence type="ECO:0000313" key="1">
    <source>
        <dbReference type="EMBL" id="MEW9856350.1"/>
    </source>
</evidence>
<keyword evidence="2" id="KW-1185">Reference proteome</keyword>
<reference evidence="1 2" key="1">
    <citation type="submission" date="2024-06" db="EMBL/GenBank/DDBJ databases">
        <title>Novosphingobium rhizovicinus M1R2S20.</title>
        <authorList>
            <person name="Sun J.-Q."/>
        </authorList>
    </citation>
    <scope>NUCLEOTIDE SEQUENCE [LARGE SCALE GENOMIC DNA]</scope>
    <source>
        <strain evidence="1 2">M1R2S20</strain>
    </source>
</reference>
<sequence length="74" mass="7637">MKRKPLGPAPAGASYTIIIAQKAPPPPETIAIAIGEERQTGGPIVVPDNLHPLVAKTLAAARKAQPDQHGAVTK</sequence>
<dbReference type="Proteomes" id="UP001556118">
    <property type="component" value="Unassembled WGS sequence"/>
</dbReference>
<accession>A0ABV3RE66</accession>
<organism evidence="1 2">
    <name type="scientific">Novosphingobium rhizovicinum</name>
    <dbReference type="NCBI Taxonomy" id="3228928"/>
    <lineage>
        <taxon>Bacteria</taxon>
        <taxon>Pseudomonadati</taxon>
        <taxon>Pseudomonadota</taxon>
        <taxon>Alphaproteobacteria</taxon>
        <taxon>Sphingomonadales</taxon>
        <taxon>Sphingomonadaceae</taxon>
        <taxon>Novosphingobium</taxon>
    </lineage>
</organism>
<gene>
    <name evidence="1" type="ORF">ABUH87_14525</name>
</gene>
<dbReference type="EMBL" id="JBFNXR010000052">
    <property type="protein sequence ID" value="MEW9856350.1"/>
    <property type="molecule type" value="Genomic_DNA"/>
</dbReference>
<dbReference type="RefSeq" id="WP_367774770.1">
    <property type="nucleotide sequence ID" value="NZ_JBFNXR010000052.1"/>
</dbReference>
<protein>
    <submittedName>
        <fullName evidence="1">Uncharacterized protein</fullName>
    </submittedName>
</protein>
<comment type="caution">
    <text evidence="1">The sequence shown here is derived from an EMBL/GenBank/DDBJ whole genome shotgun (WGS) entry which is preliminary data.</text>
</comment>
<name>A0ABV3RE66_9SPHN</name>